<feature type="signal peptide" evidence="5">
    <location>
        <begin position="1"/>
        <end position="24"/>
    </location>
</feature>
<feature type="chain" id="PRO_5015733185" evidence="5">
    <location>
        <begin position="25"/>
        <end position="334"/>
    </location>
</feature>
<comment type="caution">
    <text evidence="7">The sequence shown here is derived from an EMBL/GenBank/DDBJ whole genome shotgun (WGS) entry which is preliminary data.</text>
</comment>
<dbReference type="GO" id="GO:0046872">
    <property type="term" value="F:metal ion binding"/>
    <property type="evidence" value="ECO:0007669"/>
    <property type="project" value="UniProtKB-KW"/>
</dbReference>
<accession>A0A2S8A9A4</accession>
<dbReference type="PANTHER" id="PTHR42978">
    <property type="entry name" value="QUORUM-QUENCHING LACTONASE YTNP-RELATED-RELATED"/>
    <property type="match status" value="1"/>
</dbReference>
<organism evidence="7 8">
    <name type="scientific">Apibacter adventoris</name>
    <dbReference type="NCBI Taxonomy" id="1679466"/>
    <lineage>
        <taxon>Bacteria</taxon>
        <taxon>Pseudomonadati</taxon>
        <taxon>Bacteroidota</taxon>
        <taxon>Flavobacteriia</taxon>
        <taxon>Flavobacteriales</taxon>
        <taxon>Weeksellaceae</taxon>
        <taxon>Apibacter</taxon>
    </lineage>
</organism>
<dbReference type="Gene3D" id="3.60.15.10">
    <property type="entry name" value="Ribonuclease Z/Hydroxyacylglutathione hydrolase-like"/>
    <property type="match status" value="1"/>
</dbReference>
<keyword evidence="2" id="KW-0479">Metal-binding</keyword>
<keyword evidence="4" id="KW-0862">Zinc</keyword>
<dbReference type="PANTHER" id="PTHR42978:SF6">
    <property type="entry name" value="QUORUM-QUENCHING LACTONASE YTNP-RELATED"/>
    <property type="match status" value="1"/>
</dbReference>
<keyword evidence="8" id="KW-1185">Reference proteome</keyword>
<gene>
    <name evidence="7" type="ORF">C4S77_08755</name>
</gene>
<proteinExistence type="inferred from homology"/>
<dbReference type="Pfam" id="PF00753">
    <property type="entry name" value="Lactamase_B"/>
    <property type="match status" value="1"/>
</dbReference>
<evidence type="ECO:0000256" key="2">
    <source>
        <dbReference type="ARBA" id="ARBA00022723"/>
    </source>
</evidence>
<dbReference type="GO" id="GO:0016787">
    <property type="term" value="F:hydrolase activity"/>
    <property type="evidence" value="ECO:0007669"/>
    <property type="project" value="UniProtKB-KW"/>
</dbReference>
<dbReference type="OrthoDB" id="9802897at2"/>
<dbReference type="InterPro" id="IPR036866">
    <property type="entry name" value="RibonucZ/Hydroxyglut_hydro"/>
</dbReference>
<evidence type="ECO:0000313" key="8">
    <source>
        <dbReference type="Proteomes" id="UP000238042"/>
    </source>
</evidence>
<protein>
    <submittedName>
        <fullName evidence="7">MBL fold metallo-hydrolase</fullName>
    </submittedName>
</protein>
<keyword evidence="5" id="KW-0732">Signal</keyword>
<dbReference type="SMART" id="SM00849">
    <property type="entry name" value="Lactamase_B"/>
    <property type="match status" value="1"/>
</dbReference>
<sequence>MNRRKAIKLSILAGSTMVSPALMSSTLNHNVMKKGKENGTKCENLKINLGNICFYIFSDGYLTLNKPQPTFAPAIPPAQFMDEMEKSHLTKNIINFAINIMLIKTQEKTILIDAGMGNHFGDKQGWLLNNIENAGFSRNSITDILITHAHRDHIGGLITNDGTIVYPNAKYHIAKEEYDFWMSDNPDFSKSKLTFEQKNTTIDFTKKVLNRIKEKIVLFHPGDFLFSLVQTELAAGHTPGHTIFTISSEGKSIKNVVDVFHSPLLISNPEWGIEFDIDFEQGIHTRTQILEDCYINKQLVMSSHLPWPGLGYIDKRDKYYWSPIYYYTPTEINL</sequence>
<evidence type="ECO:0000313" key="7">
    <source>
        <dbReference type="EMBL" id="PQL91159.1"/>
    </source>
</evidence>
<dbReference type="InterPro" id="IPR051013">
    <property type="entry name" value="MBL_superfamily_lactonases"/>
</dbReference>
<dbReference type="InterPro" id="IPR001279">
    <property type="entry name" value="Metallo-B-lactamas"/>
</dbReference>
<evidence type="ECO:0000259" key="6">
    <source>
        <dbReference type="SMART" id="SM00849"/>
    </source>
</evidence>
<evidence type="ECO:0000256" key="5">
    <source>
        <dbReference type="SAM" id="SignalP"/>
    </source>
</evidence>
<feature type="domain" description="Metallo-beta-lactamase" evidence="6">
    <location>
        <begin position="97"/>
        <end position="304"/>
    </location>
</feature>
<dbReference type="EMBL" id="PSZM01000042">
    <property type="protein sequence ID" value="PQL91159.1"/>
    <property type="molecule type" value="Genomic_DNA"/>
</dbReference>
<evidence type="ECO:0000256" key="3">
    <source>
        <dbReference type="ARBA" id="ARBA00022801"/>
    </source>
</evidence>
<comment type="similarity">
    <text evidence="1">Belongs to the metallo-beta-lactamase superfamily.</text>
</comment>
<dbReference type="AlphaFoldDB" id="A0A2S8A9A4"/>
<reference evidence="7 8" key="1">
    <citation type="submission" date="2018-02" db="EMBL/GenBank/DDBJ databases">
        <title>Genome sequences of Apibacter spp., gut symbionts of Asian honey bees.</title>
        <authorList>
            <person name="Kwong W.K."/>
            <person name="Steele M.I."/>
            <person name="Moran N.A."/>
        </authorList>
    </citation>
    <scope>NUCLEOTIDE SEQUENCE [LARGE SCALE GENOMIC DNA]</scope>
    <source>
        <strain evidence="8">wkB301</strain>
    </source>
</reference>
<dbReference type="SUPFAM" id="SSF56281">
    <property type="entry name" value="Metallo-hydrolase/oxidoreductase"/>
    <property type="match status" value="1"/>
</dbReference>
<evidence type="ECO:0000256" key="4">
    <source>
        <dbReference type="ARBA" id="ARBA00022833"/>
    </source>
</evidence>
<keyword evidence="3 7" id="KW-0378">Hydrolase</keyword>
<name>A0A2S8A9A4_9FLAO</name>
<dbReference type="RefSeq" id="WP_105247220.1">
    <property type="nucleotide sequence ID" value="NZ_PSZM01000042.1"/>
</dbReference>
<dbReference type="CDD" id="cd07720">
    <property type="entry name" value="OPHC2-like_MBL-fold"/>
    <property type="match status" value="1"/>
</dbReference>
<evidence type="ECO:0000256" key="1">
    <source>
        <dbReference type="ARBA" id="ARBA00007749"/>
    </source>
</evidence>
<dbReference type="Proteomes" id="UP000238042">
    <property type="component" value="Unassembled WGS sequence"/>
</dbReference>